<evidence type="ECO:0000313" key="2">
    <source>
        <dbReference type="Proteomes" id="UP001372338"/>
    </source>
</evidence>
<reference evidence="1 2" key="1">
    <citation type="submission" date="2024-01" db="EMBL/GenBank/DDBJ databases">
        <title>The genomes of 5 underutilized Papilionoideae crops provide insights into root nodulation and disease resistanc.</title>
        <authorList>
            <person name="Yuan L."/>
        </authorList>
    </citation>
    <scope>NUCLEOTIDE SEQUENCE [LARGE SCALE GENOMIC DNA]</scope>
    <source>
        <strain evidence="1">ZHUSHIDOU_FW_LH</strain>
        <tissue evidence="1">Leaf</tissue>
    </source>
</reference>
<proteinExistence type="predicted"/>
<comment type="caution">
    <text evidence="1">The sequence shown here is derived from an EMBL/GenBank/DDBJ whole genome shotgun (WGS) entry which is preliminary data.</text>
</comment>
<keyword evidence="2" id="KW-1185">Reference proteome</keyword>
<gene>
    <name evidence="1" type="ORF">RIF29_15266</name>
</gene>
<protein>
    <submittedName>
        <fullName evidence="1">Uncharacterized protein</fullName>
    </submittedName>
</protein>
<accession>A0AAN9FD74</accession>
<name>A0AAN9FD74_CROPI</name>
<dbReference type="AlphaFoldDB" id="A0AAN9FD74"/>
<dbReference type="EMBL" id="JAYWIO010000003">
    <property type="protein sequence ID" value="KAK7274187.1"/>
    <property type="molecule type" value="Genomic_DNA"/>
</dbReference>
<dbReference type="Proteomes" id="UP001372338">
    <property type="component" value="Unassembled WGS sequence"/>
</dbReference>
<organism evidence="1 2">
    <name type="scientific">Crotalaria pallida</name>
    <name type="common">Smooth rattlebox</name>
    <name type="synonym">Crotalaria striata</name>
    <dbReference type="NCBI Taxonomy" id="3830"/>
    <lineage>
        <taxon>Eukaryota</taxon>
        <taxon>Viridiplantae</taxon>
        <taxon>Streptophyta</taxon>
        <taxon>Embryophyta</taxon>
        <taxon>Tracheophyta</taxon>
        <taxon>Spermatophyta</taxon>
        <taxon>Magnoliopsida</taxon>
        <taxon>eudicotyledons</taxon>
        <taxon>Gunneridae</taxon>
        <taxon>Pentapetalae</taxon>
        <taxon>rosids</taxon>
        <taxon>fabids</taxon>
        <taxon>Fabales</taxon>
        <taxon>Fabaceae</taxon>
        <taxon>Papilionoideae</taxon>
        <taxon>50 kb inversion clade</taxon>
        <taxon>genistoids sensu lato</taxon>
        <taxon>core genistoids</taxon>
        <taxon>Crotalarieae</taxon>
        <taxon>Crotalaria</taxon>
    </lineage>
</organism>
<sequence length="117" mass="13166">MGPSSASVSEFPLGYELGVRDPINEKIWLGPGAKLDFFPPGLIGDDIAEIIKARYSGAWPTWSHVPKATRKEWLELFEEKINLKRPTCMDVLGRTKKKKDGRWVGKAEEVAVTNPYH</sequence>
<evidence type="ECO:0000313" key="1">
    <source>
        <dbReference type="EMBL" id="KAK7274187.1"/>
    </source>
</evidence>